<feature type="transmembrane region" description="Helical" evidence="1">
    <location>
        <begin position="84"/>
        <end position="103"/>
    </location>
</feature>
<name>A0A1Y3GEH8_9EURY</name>
<keyword evidence="1" id="KW-0812">Transmembrane</keyword>
<proteinExistence type="predicted"/>
<dbReference type="AlphaFoldDB" id="A0A1Y3GEH8"/>
<protein>
    <submittedName>
        <fullName evidence="2">Putative membrane protein DUF4013 family</fullName>
    </submittedName>
</protein>
<dbReference type="InterPro" id="IPR025098">
    <property type="entry name" value="DUF4013"/>
</dbReference>
<keyword evidence="1" id="KW-0472">Membrane</keyword>
<sequence length="225" mass="24903">MLMEGLKYPIKEDKGLINILIGGLLLLLSFLLIPAFIVVGYLIKVGAETSRGNDRLIEFGEWINLLVTGFVGWIITIIYSIIPFLIWSAVAFILIGILGIGGAGDSALVAGVGLLGFVLLWLFGLLVGILIYYTLPAALINYGRESSFKAAFRLSQLKEIWMTREYFTAALIPIVLMVIQYIVITILGFTIIGLILVPFVYFYFHLVIIRIFGIAFRNVVGRPGI</sequence>
<feature type="transmembrane region" description="Helical" evidence="1">
    <location>
        <begin position="16"/>
        <end position="42"/>
    </location>
</feature>
<keyword evidence="1" id="KW-1133">Transmembrane helix</keyword>
<feature type="transmembrane region" description="Helical" evidence="1">
    <location>
        <begin position="166"/>
        <end position="196"/>
    </location>
</feature>
<evidence type="ECO:0000313" key="2">
    <source>
        <dbReference type="EMBL" id="OUJ18594.1"/>
    </source>
</evidence>
<dbReference type="Pfam" id="PF13197">
    <property type="entry name" value="DUF4013"/>
    <property type="match status" value="1"/>
</dbReference>
<accession>A0A1Y3GEH8</accession>
<gene>
    <name evidence="2" type="ORF">AMET1_0240</name>
</gene>
<dbReference type="Proteomes" id="UP000195137">
    <property type="component" value="Unassembled WGS sequence"/>
</dbReference>
<feature type="transmembrane region" description="Helical" evidence="1">
    <location>
        <begin position="62"/>
        <end position="79"/>
    </location>
</feature>
<feature type="transmembrane region" description="Helical" evidence="1">
    <location>
        <begin position="202"/>
        <end position="220"/>
    </location>
</feature>
<keyword evidence="3" id="KW-1185">Reference proteome</keyword>
<feature type="transmembrane region" description="Helical" evidence="1">
    <location>
        <begin position="109"/>
        <end position="135"/>
    </location>
</feature>
<evidence type="ECO:0000313" key="3">
    <source>
        <dbReference type="Proteomes" id="UP000195137"/>
    </source>
</evidence>
<evidence type="ECO:0000256" key="1">
    <source>
        <dbReference type="SAM" id="Phobius"/>
    </source>
</evidence>
<comment type="caution">
    <text evidence="2">The sequence shown here is derived from an EMBL/GenBank/DDBJ whole genome shotgun (WGS) entry which is preliminary data.</text>
</comment>
<organism evidence="2 3">
    <name type="scientific">Methanonatronarchaeum thermophilum</name>
    <dbReference type="NCBI Taxonomy" id="1927129"/>
    <lineage>
        <taxon>Archaea</taxon>
        <taxon>Methanobacteriati</taxon>
        <taxon>Methanobacteriota</taxon>
        <taxon>Methanonatronarchaeia</taxon>
        <taxon>Methanonatronarchaeales</taxon>
        <taxon>Methanonatronarchaeaceae</taxon>
        <taxon>Methanonatronarchaeum</taxon>
    </lineage>
</organism>
<dbReference type="EMBL" id="MRZU01000003">
    <property type="protein sequence ID" value="OUJ18594.1"/>
    <property type="molecule type" value="Genomic_DNA"/>
</dbReference>
<reference evidence="2 3" key="1">
    <citation type="submission" date="2016-12" db="EMBL/GenBank/DDBJ databases">
        <title>Discovery of methanogenic haloarchaea.</title>
        <authorList>
            <person name="Sorokin D.Y."/>
            <person name="Makarova K.S."/>
            <person name="Abbas B."/>
            <person name="Ferrer M."/>
            <person name="Golyshin P.N."/>
        </authorList>
    </citation>
    <scope>NUCLEOTIDE SEQUENCE [LARGE SCALE GENOMIC DNA]</scope>
    <source>
        <strain evidence="2">AMET1</strain>
    </source>
</reference>